<dbReference type="InterPro" id="IPR011809">
    <property type="entry name" value="His_9_proposed"/>
</dbReference>
<organism evidence="13 14">
    <name type="scientific">Noviherbaspirillum saxi</name>
    <dbReference type="NCBI Taxonomy" id="2320863"/>
    <lineage>
        <taxon>Bacteria</taxon>
        <taxon>Pseudomonadati</taxon>
        <taxon>Pseudomonadota</taxon>
        <taxon>Betaproteobacteria</taxon>
        <taxon>Burkholderiales</taxon>
        <taxon>Oxalobacteraceae</taxon>
        <taxon>Noviherbaspirillum</taxon>
    </lineage>
</organism>
<feature type="binding site" evidence="12">
    <location>
        <position position="72"/>
    </location>
    <ligand>
        <name>Mg(2+)</name>
        <dbReference type="ChEBI" id="CHEBI:18420"/>
        <label>1</label>
        <note>catalytic</note>
    </ligand>
</feature>
<dbReference type="PRINTS" id="PR00377">
    <property type="entry name" value="IMPHPHTASES"/>
</dbReference>
<keyword evidence="7 13" id="KW-0378">Hydrolase</keyword>
<comment type="pathway">
    <text evidence="3">Amino-acid biosynthesis; L-histidine biosynthesis; L-histidine from 5-phospho-alpha-D-ribose 1-diphosphate: step 8/9.</text>
</comment>
<dbReference type="GO" id="GO:0000105">
    <property type="term" value="P:L-histidine biosynthetic process"/>
    <property type="evidence" value="ECO:0007669"/>
    <property type="project" value="UniProtKB-UniRule"/>
</dbReference>
<evidence type="ECO:0000256" key="6">
    <source>
        <dbReference type="ARBA" id="ARBA00022723"/>
    </source>
</evidence>
<comment type="cofactor">
    <cofactor evidence="2 12">
        <name>Mg(2+)</name>
        <dbReference type="ChEBI" id="CHEBI:18420"/>
    </cofactor>
</comment>
<dbReference type="GO" id="GO:0052834">
    <property type="term" value="F:inositol monophosphate phosphatase activity"/>
    <property type="evidence" value="ECO:0007669"/>
    <property type="project" value="UniProtKB-EC"/>
</dbReference>
<evidence type="ECO:0000256" key="9">
    <source>
        <dbReference type="ARBA" id="ARBA00023102"/>
    </source>
</evidence>
<dbReference type="PANTHER" id="PTHR43200:SF6">
    <property type="entry name" value="3'(2'),5'-BISPHOSPHATE NUCLEOTIDASE"/>
    <property type="match status" value="1"/>
</dbReference>
<dbReference type="EC" id="3.1.3.15" evidence="11"/>
<gene>
    <name evidence="13" type="primary">hisN</name>
    <name evidence="13" type="ORF">D3871_25830</name>
</gene>
<keyword evidence="6 12" id="KW-0479">Metal-binding</keyword>
<dbReference type="InterPro" id="IPR000760">
    <property type="entry name" value="Inositol_monophosphatase-like"/>
</dbReference>
<dbReference type="Gene3D" id="3.30.540.10">
    <property type="entry name" value="Fructose-1,6-Bisphosphatase, subunit A, domain 1"/>
    <property type="match status" value="1"/>
</dbReference>
<comment type="caution">
    <text evidence="13">The sequence shown here is derived from an EMBL/GenBank/DDBJ whole genome shotgun (WGS) entry which is preliminary data.</text>
</comment>
<evidence type="ECO:0000256" key="2">
    <source>
        <dbReference type="ARBA" id="ARBA00001946"/>
    </source>
</evidence>
<evidence type="ECO:0000256" key="8">
    <source>
        <dbReference type="ARBA" id="ARBA00022842"/>
    </source>
</evidence>
<dbReference type="PANTHER" id="PTHR43200">
    <property type="entry name" value="PHOSPHATASE"/>
    <property type="match status" value="1"/>
</dbReference>
<dbReference type="InterPro" id="IPR020583">
    <property type="entry name" value="Inositol_monoP_metal-BS"/>
</dbReference>
<dbReference type="AlphaFoldDB" id="A0A3A3FHB6"/>
<accession>A0A3A3FHB6</accession>
<dbReference type="GO" id="GO:0004401">
    <property type="term" value="F:histidinol-phosphatase activity"/>
    <property type="evidence" value="ECO:0007669"/>
    <property type="project" value="UniProtKB-UniRule"/>
</dbReference>
<dbReference type="SUPFAM" id="SSF56655">
    <property type="entry name" value="Carbohydrate phosphatase"/>
    <property type="match status" value="1"/>
</dbReference>
<evidence type="ECO:0000256" key="7">
    <source>
        <dbReference type="ARBA" id="ARBA00022801"/>
    </source>
</evidence>
<dbReference type="PROSITE" id="PS00629">
    <property type="entry name" value="IMP_1"/>
    <property type="match status" value="1"/>
</dbReference>
<feature type="binding site" evidence="12">
    <location>
        <position position="91"/>
    </location>
    <ligand>
        <name>Mg(2+)</name>
        <dbReference type="ChEBI" id="CHEBI:18420"/>
        <label>1</label>
        <note>catalytic</note>
    </ligand>
</feature>
<dbReference type="Proteomes" id="UP000265955">
    <property type="component" value="Unassembled WGS sequence"/>
</dbReference>
<sequence>MRSIAADLQSVVQLAHSFADTAGAMSMQWFRTRLDIDTKADASPVTIVDQEVERLLRASIGEHFPTHGILGEEHGRDRIDAEYVWVVDPIDGTRSFITGSPLWGTLLALLRQGRPQVGMIDMPALEERWVGCAGQPTRFNGVDCHTSGCTRLDQARVYATSPDAFTATEWAAFDAVSRAAQMRRFGGDCHSYGLLASGHVDLVIEAELQPYDYLALVPIVEGAGGVITDWRGKALNIRSDGRVVAAATPELHHQVISQLAEPHRG</sequence>
<keyword evidence="8 12" id="KW-0460">Magnesium</keyword>
<comment type="catalytic activity">
    <reaction evidence="10">
        <text>L-histidinol phosphate + H2O = L-histidinol + phosphate</text>
        <dbReference type="Rhea" id="RHEA:14465"/>
        <dbReference type="ChEBI" id="CHEBI:15377"/>
        <dbReference type="ChEBI" id="CHEBI:43474"/>
        <dbReference type="ChEBI" id="CHEBI:57699"/>
        <dbReference type="ChEBI" id="CHEBI:57980"/>
        <dbReference type="EC" id="3.1.3.15"/>
    </reaction>
</comment>
<evidence type="ECO:0000313" key="13">
    <source>
        <dbReference type="EMBL" id="RJF92781.1"/>
    </source>
</evidence>
<dbReference type="OrthoDB" id="9785695at2"/>
<evidence type="ECO:0000256" key="10">
    <source>
        <dbReference type="ARBA" id="ARBA00049158"/>
    </source>
</evidence>
<dbReference type="Pfam" id="PF00459">
    <property type="entry name" value="Inositol_P"/>
    <property type="match status" value="1"/>
</dbReference>
<keyword evidence="9" id="KW-0368">Histidine biosynthesis</keyword>
<dbReference type="UniPathway" id="UPA00031">
    <property type="reaction ID" value="UER00013"/>
</dbReference>
<evidence type="ECO:0000256" key="5">
    <source>
        <dbReference type="ARBA" id="ARBA00022605"/>
    </source>
</evidence>
<dbReference type="FunFam" id="3.30.540.10:FF:000003">
    <property type="entry name" value="Inositol-1-monophosphatase"/>
    <property type="match status" value="1"/>
</dbReference>
<dbReference type="CDD" id="cd01641">
    <property type="entry name" value="Bacterial_IMPase_like_1"/>
    <property type="match status" value="1"/>
</dbReference>
<keyword evidence="14" id="KW-1185">Reference proteome</keyword>
<dbReference type="Gene3D" id="3.40.190.80">
    <property type="match status" value="1"/>
</dbReference>
<feature type="binding site" evidence="12">
    <location>
        <position position="90"/>
    </location>
    <ligand>
        <name>Mg(2+)</name>
        <dbReference type="ChEBI" id="CHEBI:18420"/>
        <label>2</label>
    </ligand>
</feature>
<dbReference type="NCBIfam" id="TIGR02067">
    <property type="entry name" value="his_9_HisN"/>
    <property type="match status" value="1"/>
</dbReference>
<evidence type="ECO:0000313" key="14">
    <source>
        <dbReference type="Proteomes" id="UP000265955"/>
    </source>
</evidence>
<protein>
    <recommendedName>
        <fullName evidence="11">Histidinol-phosphatase</fullName>
        <ecNumber evidence="11">3.1.3.15</ecNumber>
    </recommendedName>
</protein>
<keyword evidence="5" id="KW-0028">Amino-acid biosynthesis</keyword>
<proteinExistence type="inferred from homology"/>
<feature type="binding site" evidence="12">
    <location>
        <position position="212"/>
    </location>
    <ligand>
        <name>Mg(2+)</name>
        <dbReference type="ChEBI" id="CHEBI:18420"/>
        <label>1</label>
        <note>catalytic</note>
    </ligand>
</feature>
<dbReference type="GO" id="GO:0046872">
    <property type="term" value="F:metal ion binding"/>
    <property type="evidence" value="ECO:0007669"/>
    <property type="project" value="UniProtKB-KW"/>
</dbReference>
<comment type="similarity">
    <text evidence="4">Belongs to the inositol monophosphatase superfamily.</text>
</comment>
<dbReference type="InterPro" id="IPR051090">
    <property type="entry name" value="Inositol_monoP_superfamily"/>
</dbReference>
<evidence type="ECO:0000256" key="3">
    <source>
        <dbReference type="ARBA" id="ARBA00004970"/>
    </source>
</evidence>
<name>A0A3A3FHB6_9BURK</name>
<dbReference type="RefSeq" id="WP_119772796.1">
    <property type="nucleotide sequence ID" value="NZ_QYUO01000003.1"/>
</dbReference>
<evidence type="ECO:0000256" key="1">
    <source>
        <dbReference type="ARBA" id="ARBA00001033"/>
    </source>
</evidence>
<evidence type="ECO:0000256" key="11">
    <source>
        <dbReference type="NCBIfam" id="TIGR02067"/>
    </source>
</evidence>
<evidence type="ECO:0000256" key="4">
    <source>
        <dbReference type="ARBA" id="ARBA00009759"/>
    </source>
</evidence>
<evidence type="ECO:0000256" key="12">
    <source>
        <dbReference type="PIRSR" id="PIRSR600760-2"/>
    </source>
</evidence>
<comment type="catalytic activity">
    <reaction evidence="1">
        <text>a myo-inositol phosphate + H2O = myo-inositol + phosphate</text>
        <dbReference type="Rhea" id="RHEA:24056"/>
        <dbReference type="ChEBI" id="CHEBI:15377"/>
        <dbReference type="ChEBI" id="CHEBI:17268"/>
        <dbReference type="ChEBI" id="CHEBI:43474"/>
        <dbReference type="ChEBI" id="CHEBI:84139"/>
        <dbReference type="EC" id="3.1.3.25"/>
    </reaction>
</comment>
<reference evidence="14" key="1">
    <citation type="submission" date="2018-09" db="EMBL/GenBank/DDBJ databases">
        <authorList>
            <person name="Zhu H."/>
        </authorList>
    </citation>
    <scope>NUCLEOTIDE SEQUENCE [LARGE SCALE GENOMIC DNA]</scope>
    <source>
        <strain evidence="14">K1R23-30</strain>
    </source>
</reference>
<feature type="binding site" evidence="12">
    <location>
        <position position="88"/>
    </location>
    <ligand>
        <name>Mg(2+)</name>
        <dbReference type="ChEBI" id="CHEBI:18420"/>
        <label>1</label>
        <note>catalytic</note>
    </ligand>
</feature>
<dbReference type="EMBL" id="QYUO01000003">
    <property type="protein sequence ID" value="RJF92781.1"/>
    <property type="molecule type" value="Genomic_DNA"/>
</dbReference>